<dbReference type="OrthoDB" id="10460534at2759"/>
<dbReference type="Proteomes" id="UP000230233">
    <property type="component" value="Chromosome IV"/>
</dbReference>
<reference evidence="3" key="1">
    <citation type="submission" date="2017-10" db="EMBL/GenBank/DDBJ databases">
        <title>Rapid genome shrinkage in a self-fertile nematode reveals novel sperm competition proteins.</title>
        <authorList>
            <person name="Yin D."/>
            <person name="Schwarz E.M."/>
            <person name="Thomas C.G."/>
            <person name="Felde R.L."/>
            <person name="Korf I.F."/>
            <person name="Cutter A.D."/>
            <person name="Schartner C.M."/>
            <person name="Ralston E.J."/>
            <person name="Meyer B.J."/>
            <person name="Haag E.S."/>
        </authorList>
    </citation>
    <scope>NUCLEOTIDE SEQUENCE [LARGE SCALE GENOMIC DNA]</scope>
    <source>
        <strain evidence="3">JU1422</strain>
    </source>
</reference>
<proteinExistence type="predicted"/>
<dbReference type="AlphaFoldDB" id="A0A2G5U309"/>
<evidence type="ECO:0000313" key="3">
    <source>
        <dbReference type="Proteomes" id="UP000230233"/>
    </source>
</evidence>
<evidence type="ECO:0000256" key="1">
    <source>
        <dbReference type="SAM" id="MobiDB-lite"/>
    </source>
</evidence>
<gene>
    <name evidence="2" type="primary">Cni-C42D4.18</name>
    <name evidence="2" type="synonym">Cnig_chr_IV.g13728</name>
    <name evidence="2" type="ORF">B9Z55_013728</name>
</gene>
<organism evidence="2 3">
    <name type="scientific">Caenorhabditis nigoni</name>
    <dbReference type="NCBI Taxonomy" id="1611254"/>
    <lineage>
        <taxon>Eukaryota</taxon>
        <taxon>Metazoa</taxon>
        <taxon>Ecdysozoa</taxon>
        <taxon>Nematoda</taxon>
        <taxon>Chromadorea</taxon>
        <taxon>Rhabditida</taxon>
        <taxon>Rhabditina</taxon>
        <taxon>Rhabditomorpha</taxon>
        <taxon>Rhabditoidea</taxon>
        <taxon>Rhabditidae</taxon>
        <taxon>Peloderinae</taxon>
        <taxon>Caenorhabditis</taxon>
    </lineage>
</organism>
<sequence length="184" mass="21922">MMDDTTRKALGELKQLIQIREDMERAGLLTPDLILERRDIEDKMRKEIAFCMKEKQKKTEEKKVEQQDMIGKMTYKLRRKLREMDRLREEEDYIKLVDERYKAKLEQERAEAERTRIEKEAKMMADNNKQDVEEEKKEDSKKENGENTSSTINKKNKKSRRKNNKGANDAVEACQKEMQSLSIS</sequence>
<feature type="compositionally biased region" description="Basic residues" evidence="1">
    <location>
        <begin position="154"/>
        <end position="164"/>
    </location>
</feature>
<dbReference type="EMBL" id="PDUG01000004">
    <property type="protein sequence ID" value="PIC33922.1"/>
    <property type="molecule type" value="Genomic_DNA"/>
</dbReference>
<name>A0A2G5U309_9PELO</name>
<feature type="compositionally biased region" description="Basic and acidic residues" evidence="1">
    <location>
        <begin position="105"/>
        <end position="145"/>
    </location>
</feature>
<feature type="region of interest" description="Disordered" evidence="1">
    <location>
        <begin position="105"/>
        <end position="184"/>
    </location>
</feature>
<comment type="caution">
    <text evidence="2">The sequence shown here is derived from an EMBL/GenBank/DDBJ whole genome shotgun (WGS) entry which is preliminary data.</text>
</comment>
<protein>
    <submittedName>
        <fullName evidence="2">Uncharacterized protein</fullName>
    </submittedName>
</protein>
<keyword evidence="3" id="KW-1185">Reference proteome</keyword>
<accession>A0A2G5U309</accession>
<evidence type="ECO:0000313" key="2">
    <source>
        <dbReference type="EMBL" id="PIC33922.1"/>
    </source>
</evidence>
<dbReference type="STRING" id="1611254.A0A2G5U309"/>